<gene>
    <name evidence="2" type="ORF">MEDL_61286</name>
</gene>
<evidence type="ECO:0000313" key="2">
    <source>
        <dbReference type="EMBL" id="CAG2249519.1"/>
    </source>
</evidence>
<sequence>MSQISPADGIWLIFSITKLYLMIRSENSAVRKVFMTYDVCEKTPLILGTAYLEWIVDQKVSSYRHDLTLFCNVGTCCEYQFRWSKWKSKSQFSPPYINGDKDYKYDEKQNRSGFFLTIRNLREDDLNIEYSYIQYIDENNHQQTTTHNIATEAGNSHPDFRSVVPALELTPFLQNHQIQQEDRSDSLPQFNHPKRSYDLPGFVPGRTYSDRQISPNKKRSKTNVISSSLIKFSSSGDRFFLLLFGRLEYRAP</sequence>
<proteinExistence type="predicted"/>
<dbReference type="AlphaFoldDB" id="A0A8S3V6X2"/>
<organism evidence="2 3">
    <name type="scientific">Mytilus edulis</name>
    <name type="common">Blue mussel</name>
    <dbReference type="NCBI Taxonomy" id="6550"/>
    <lineage>
        <taxon>Eukaryota</taxon>
        <taxon>Metazoa</taxon>
        <taxon>Spiralia</taxon>
        <taxon>Lophotrochozoa</taxon>
        <taxon>Mollusca</taxon>
        <taxon>Bivalvia</taxon>
        <taxon>Autobranchia</taxon>
        <taxon>Pteriomorphia</taxon>
        <taxon>Mytilida</taxon>
        <taxon>Mytiloidea</taxon>
        <taxon>Mytilidae</taxon>
        <taxon>Mytilinae</taxon>
        <taxon>Mytilus</taxon>
    </lineage>
</organism>
<keyword evidence="3" id="KW-1185">Reference proteome</keyword>
<comment type="caution">
    <text evidence="2">The sequence shown here is derived from an EMBL/GenBank/DDBJ whole genome shotgun (WGS) entry which is preliminary data.</text>
</comment>
<accession>A0A8S3V6X2</accession>
<dbReference type="Proteomes" id="UP000683360">
    <property type="component" value="Unassembled WGS sequence"/>
</dbReference>
<evidence type="ECO:0000313" key="3">
    <source>
        <dbReference type="Proteomes" id="UP000683360"/>
    </source>
</evidence>
<reference evidence="2" key="1">
    <citation type="submission" date="2021-03" db="EMBL/GenBank/DDBJ databases">
        <authorList>
            <person name="Bekaert M."/>
        </authorList>
    </citation>
    <scope>NUCLEOTIDE SEQUENCE</scope>
</reference>
<protein>
    <submittedName>
        <fullName evidence="2">Uncharacterized protein</fullName>
    </submittedName>
</protein>
<name>A0A8S3V6X2_MYTED</name>
<feature type="region of interest" description="Disordered" evidence="1">
    <location>
        <begin position="201"/>
        <end position="220"/>
    </location>
</feature>
<evidence type="ECO:0000256" key="1">
    <source>
        <dbReference type="SAM" id="MobiDB-lite"/>
    </source>
</evidence>
<dbReference type="EMBL" id="CAJPWZ010002974">
    <property type="protein sequence ID" value="CAG2249519.1"/>
    <property type="molecule type" value="Genomic_DNA"/>
</dbReference>